<evidence type="ECO:0000259" key="2">
    <source>
        <dbReference type="Pfam" id="PF25583"/>
    </source>
</evidence>
<feature type="domain" description="WCX" evidence="2">
    <location>
        <begin position="253"/>
        <end position="331"/>
    </location>
</feature>
<dbReference type="PANTHER" id="PTHR34580">
    <property type="match status" value="1"/>
</dbReference>
<evidence type="ECO:0000313" key="3">
    <source>
        <dbReference type="EMBL" id="NYS79134.1"/>
    </source>
</evidence>
<accession>A0A7Z0LV39</accession>
<reference evidence="3 4" key="1">
    <citation type="journal article" date="2003" name="Extremophiles">
        <title>Halomonas glaciei sp. nov. isolated from fast ice of Adelie Land, Antarctica.</title>
        <authorList>
            <person name="Reddy G.S."/>
            <person name="Raghavan P.U."/>
            <person name="Sarita N.B."/>
            <person name="Prakash J.S."/>
            <person name="Nagesh N."/>
            <person name="Delille D."/>
            <person name="Shivaji S."/>
        </authorList>
    </citation>
    <scope>NUCLEOTIDE SEQUENCE [LARGE SCALE GENOMIC DNA]</scope>
    <source>
        <strain evidence="3 4">DD39</strain>
    </source>
</reference>
<dbReference type="InterPro" id="IPR026881">
    <property type="entry name" value="WYL_dom"/>
</dbReference>
<dbReference type="AlphaFoldDB" id="A0A7Z0LV39"/>
<organism evidence="3 4">
    <name type="scientific">Vreelandella glaciei</name>
    <dbReference type="NCBI Taxonomy" id="186761"/>
    <lineage>
        <taxon>Bacteria</taxon>
        <taxon>Pseudomonadati</taxon>
        <taxon>Pseudomonadota</taxon>
        <taxon>Gammaproteobacteria</taxon>
        <taxon>Oceanospirillales</taxon>
        <taxon>Halomonadaceae</taxon>
        <taxon>Vreelandella</taxon>
    </lineage>
</organism>
<evidence type="ECO:0000313" key="4">
    <source>
        <dbReference type="Proteomes" id="UP000526892"/>
    </source>
</evidence>
<dbReference type="RefSeq" id="WP_035557758.1">
    <property type="nucleotide sequence ID" value="NZ_JACCDE010000024.1"/>
</dbReference>
<dbReference type="InterPro" id="IPR057727">
    <property type="entry name" value="WCX_dom"/>
</dbReference>
<name>A0A7Z0LV39_9GAMM</name>
<evidence type="ECO:0000259" key="1">
    <source>
        <dbReference type="Pfam" id="PF13280"/>
    </source>
</evidence>
<dbReference type="PROSITE" id="PS52050">
    <property type="entry name" value="WYL"/>
    <property type="match status" value="1"/>
</dbReference>
<sequence>MSDTRDTLFRYLALLQLIPRYPGRIATPVLKEKLAERGFHIDTRSLQRDLSQKLSSYFPLGCDDSEKPYRWYFDRDFQCHLPALDVPSALTLVLAEEYLKGLLPPVVVGQLSPHFTDARRLLDEMSSNGLSQWARKVRAIPNGKALIPAALNEMTWQIVSQALLEQKPVDVMYLSRTSKTEKHFTLHPQGLVSRHSVTYLLATVDDYDDIRQFAMHRIETAILSEATWRPSHGFDLDNYIAGGAFGYLQGKVPVTLVARVAPQVAWLLSETPLSVTQQLTPLPNSNWQQLEAEVPDDQQTLWWLMAMGANVTVLAPTAWRETLKTNAAQALAHYQRTSVSEEIS</sequence>
<dbReference type="PANTHER" id="PTHR34580:SF1">
    <property type="entry name" value="PROTEIN PAFC"/>
    <property type="match status" value="1"/>
</dbReference>
<comment type="caution">
    <text evidence="3">The sequence shown here is derived from an EMBL/GenBank/DDBJ whole genome shotgun (WGS) entry which is preliminary data.</text>
</comment>
<gene>
    <name evidence="3" type="ORF">HZS80_15660</name>
</gene>
<dbReference type="Pfam" id="PF13280">
    <property type="entry name" value="WYL"/>
    <property type="match status" value="1"/>
</dbReference>
<keyword evidence="4" id="KW-1185">Reference proteome</keyword>
<protein>
    <submittedName>
        <fullName evidence="3">WYL domain-containing protein</fullName>
    </submittedName>
</protein>
<dbReference type="InterPro" id="IPR051534">
    <property type="entry name" value="CBASS_pafABC_assoc_protein"/>
</dbReference>
<dbReference type="Proteomes" id="UP000526892">
    <property type="component" value="Unassembled WGS sequence"/>
</dbReference>
<dbReference type="EMBL" id="JACCDE010000024">
    <property type="protein sequence ID" value="NYS79134.1"/>
    <property type="molecule type" value="Genomic_DNA"/>
</dbReference>
<dbReference type="Pfam" id="PF25583">
    <property type="entry name" value="WCX"/>
    <property type="match status" value="1"/>
</dbReference>
<proteinExistence type="predicted"/>
<feature type="domain" description="WYL" evidence="1">
    <location>
        <begin position="157"/>
        <end position="221"/>
    </location>
</feature>